<feature type="non-terminal residue" evidence="1">
    <location>
        <position position="1"/>
    </location>
</feature>
<proteinExistence type="predicted"/>
<sequence length="92" mass="10899">AFIKNNDFFNKEDNNNDENKNKNKNSFDIDNETEKSNLDNLLIVEMIDLNSYNINKIKNTLLLNDNIEQESESEKIQILILNQFIIKNFINF</sequence>
<organism evidence="1 2">
    <name type="scientific">Cetraspora pellucida</name>
    <dbReference type="NCBI Taxonomy" id="1433469"/>
    <lineage>
        <taxon>Eukaryota</taxon>
        <taxon>Fungi</taxon>
        <taxon>Fungi incertae sedis</taxon>
        <taxon>Mucoromycota</taxon>
        <taxon>Glomeromycotina</taxon>
        <taxon>Glomeromycetes</taxon>
        <taxon>Diversisporales</taxon>
        <taxon>Gigasporaceae</taxon>
        <taxon>Cetraspora</taxon>
    </lineage>
</organism>
<dbReference type="Proteomes" id="UP000789366">
    <property type="component" value="Unassembled WGS sequence"/>
</dbReference>
<evidence type="ECO:0000313" key="1">
    <source>
        <dbReference type="EMBL" id="CAG8676474.1"/>
    </source>
</evidence>
<reference evidence="1" key="1">
    <citation type="submission" date="2021-06" db="EMBL/GenBank/DDBJ databases">
        <authorList>
            <person name="Kallberg Y."/>
            <person name="Tangrot J."/>
            <person name="Rosling A."/>
        </authorList>
    </citation>
    <scope>NUCLEOTIDE SEQUENCE</scope>
    <source>
        <strain evidence="1">28 12/20/2015</strain>
    </source>
</reference>
<gene>
    <name evidence="1" type="ORF">SPELUC_LOCUS9930</name>
</gene>
<comment type="caution">
    <text evidence="1">The sequence shown here is derived from an EMBL/GenBank/DDBJ whole genome shotgun (WGS) entry which is preliminary data.</text>
</comment>
<keyword evidence="2" id="KW-1185">Reference proteome</keyword>
<evidence type="ECO:0000313" key="2">
    <source>
        <dbReference type="Proteomes" id="UP000789366"/>
    </source>
</evidence>
<dbReference type="EMBL" id="CAJVPW010017401">
    <property type="protein sequence ID" value="CAG8676474.1"/>
    <property type="molecule type" value="Genomic_DNA"/>
</dbReference>
<name>A0ACA9NXM2_9GLOM</name>
<accession>A0ACA9NXM2</accession>
<protein>
    <submittedName>
        <fullName evidence="1">14126_t:CDS:1</fullName>
    </submittedName>
</protein>